<keyword evidence="3" id="KW-0479">Metal-binding</keyword>
<dbReference type="AlphaFoldDB" id="A0A2S4JGD9"/>
<dbReference type="GO" id="GO:0051539">
    <property type="term" value="F:4 iron, 4 sulfur cluster binding"/>
    <property type="evidence" value="ECO:0007669"/>
    <property type="project" value="UniProtKB-KW"/>
</dbReference>
<dbReference type="Pfam" id="PF12801">
    <property type="entry name" value="Fer4_5"/>
    <property type="match status" value="3"/>
</dbReference>
<evidence type="ECO:0000256" key="8">
    <source>
        <dbReference type="SAM" id="Phobius"/>
    </source>
</evidence>
<evidence type="ECO:0000256" key="4">
    <source>
        <dbReference type="ARBA" id="ARBA00022982"/>
    </source>
</evidence>
<evidence type="ECO:0000259" key="9">
    <source>
        <dbReference type="PROSITE" id="PS51379"/>
    </source>
</evidence>
<evidence type="ECO:0000256" key="6">
    <source>
        <dbReference type="ARBA" id="ARBA00023014"/>
    </source>
</evidence>
<evidence type="ECO:0000256" key="1">
    <source>
        <dbReference type="ARBA" id="ARBA00022448"/>
    </source>
</evidence>
<dbReference type="InterPro" id="IPR017896">
    <property type="entry name" value="4Fe4S_Fe-S-bd"/>
</dbReference>
<dbReference type="EMBL" id="LPWH01000122">
    <property type="protein sequence ID" value="POQ98480.1"/>
    <property type="molecule type" value="Genomic_DNA"/>
</dbReference>
<dbReference type="Gene3D" id="3.30.70.20">
    <property type="match status" value="1"/>
</dbReference>
<keyword evidence="8" id="KW-0812">Transmembrane</keyword>
<accession>A0A2S4JGD9</accession>
<evidence type="ECO:0000256" key="7">
    <source>
        <dbReference type="SAM" id="MobiDB-lite"/>
    </source>
</evidence>
<sequence length="414" mass="44515">MIKRSIPLHRVFPQTALLLVVLIGASLRNRGIHTPLVPELPGLCPLGALQALVGLDWSKIAIPGGVILATLLLGPVFCGSFCPLGTIQEWTGRLGRRIIARPTPSSRGALSSRGGALPPKLRRLGGNFGLAVLALMVLASAPVPGNPFLFDLDRINPSPAFIHVWTRGAAPAALIILLILLGASLFTDRPWCRWICPYGALLGLIGTISPVTVRRVQSSCVNCTRCDRACPAGIAPSLTETLRDRRCNRCESCLQACPVQETLMIATPLPRKKAERTTPGASPLRRPLVKISGWTMTILATIIIFAPLAATGAGRIPADTSSTHREGSPLSPEEISPVMTLEELARRSGKEPEALLLFLGLPEDLDITLMLIDLEDEPDLEKFTLGYIRSIFTDPSPETHGGPTGRNDTYLITE</sequence>
<dbReference type="InterPro" id="IPR051684">
    <property type="entry name" value="Electron_Trans/Redox"/>
</dbReference>
<evidence type="ECO:0000313" key="10">
    <source>
        <dbReference type="EMBL" id="POQ98480.1"/>
    </source>
</evidence>
<name>A0A2S4JGD9_9SPIO</name>
<keyword evidence="6" id="KW-0411">Iron-sulfur</keyword>
<evidence type="ECO:0000313" key="11">
    <source>
        <dbReference type="Proteomes" id="UP000237350"/>
    </source>
</evidence>
<evidence type="ECO:0000256" key="5">
    <source>
        <dbReference type="ARBA" id="ARBA00023004"/>
    </source>
</evidence>
<keyword evidence="8" id="KW-1133">Transmembrane helix</keyword>
<dbReference type="PROSITE" id="PS51379">
    <property type="entry name" value="4FE4S_FER_2"/>
    <property type="match status" value="1"/>
</dbReference>
<dbReference type="SUPFAM" id="SSF54862">
    <property type="entry name" value="4Fe-4S ferredoxins"/>
    <property type="match status" value="1"/>
</dbReference>
<keyword evidence="5" id="KW-0408">Iron</keyword>
<feature type="region of interest" description="Disordered" evidence="7">
    <location>
        <begin position="394"/>
        <end position="414"/>
    </location>
</feature>
<dbReference type="Proteomes" id="UP000237350">
    <property type="component" value="Unassembled WGS sequence"/>
</dbReference>
<organism evidence="10 11">
    <name type="scientific">Alkalispirochaeta sphaeroplastigenens</name>
    <dbReference type="NCBI Taxonomy" id="1187066"/>
    <lineage>
        <taxon>Bacteria</taxon>
        <taxon>Pseudomonadati</taxon>
        <taxon>Spirochaetota</taxon>
        <taxon>Spirochaetia</taxon>
        <taxon>Spirochaetales</taxon>
        <taxon>Spirochaetaceae</taxon>
        <taxon>Alkalispirochaeta</taxon>
    </lineage>
</organism>
<dbReference type="GO" id="GO:0046872">
    <property type="term" value="F:metal ion binding"/>
    <property type="evidence" value="ECO:0007669"/>
    <property type="project" value="UniProtKB-KW"/>
</dbReference>
<proteinExistence type="predicted"/>
<dbReference type="PANTHER" id="PTHR30176:SF3">
    <property type="entry name" value="FERREDOXIN-TYPE PROTEIN NAPH"/>
    <property type="match status" value="1"/>
</dbReference>
<keyword evidence="11" id="KW-1185">Reference proteome</keyword>
<keyword evidence="8" id="KW-0472">Membrane</keyword>
<keyword evidence="4" id="KW-0249">Electron transport</keyword>
<feature type="transmembrane region" description="Helical" evidence="8">
    <location>
        <begin position="291"/>
        <end position="310"/>
    </location>
</feature>
<feature type="transmembrane region" description="Helical" evidence="8">
    <location>
        <begin position="60"/>
        <end position="87"/>
    </location>
</feature>
<dbReference type="RefSeq" id="WP_181015613.1">
    <property type="nucleotide sequence ID" value="NZ_LPWH01000122.1"/>
</dbReference>
<reference evidence="11" key="1">
    <citation type="submission" date="2015-12" db="EMBL/GenBank/DDBJ databases">
        <authorList>
            <person name="Lodha T.D."/>
            <person name="Chintalapati S."/>
            <person name="Chintalapati V.R."/>
            <person name="Sravanthi T."/>
        </authorList>
    </citation>
    <scope>NUCLEOTIDE SEQUENCE [LARGE SCALE GENOMIC DNA]</scope>
    <source>
        <strain evidence="11">JC133</strain>
    </source>
</reference>
<evidence type="ECO:0000256" key="2">
    <source>
        <dbReference type="ARBA" id="ARBA00022485"/>
    </source>
</evidence>
<dbReference type="PROSITE" id="PS00198">
    <property type="entry name" value="4FE4S_FER_1"/>
    <property type="match status" value="1"/>
</dbReference>
<evidence type="ECO:0000256" key="3">
    <source>
        <dbReference type="ARBA" id="ARBA00022723"/>
    </source>
</evidence>
<gene>
    <name evidence="10" type="ORF">AU468_12875</name>
</gene>
<dbReference type="GO" id="GO:0005886">
    <property type="term" value="C:plasma membrane"/>
    <property type="evidence" value="ECO:0007669"/>
    <property type="project" value="TreeGrafter"/>
</dbReference>
<feature type="domain" description="4Fe-4S ferredoxin-type" evidence="9">
    <location>
        <begin position="211"/>
        <end position="241"/>
    </location>
</feature>
<keyword evidence="1" id="KW-0813">Transport</keyword>
<dbReference type="InterPro" id="IPR017900">
    <property type="entry name" value="4Fe4S_Fe_S_CS"/>
</dbReference>
<feature type="transmembrane region" description="Helical" evidence="8">
    <location>
        <begin position="164"/>
        <end position="186"/>
    </location>
</feature>
<protein>
    <recommendedName>
        <fullName evidence="9">4Fe-4S ferredoxin-type domain-containing protein</fullName>
    </recommendedName>
</protein>
<dbReference type="PANTHER" id="PTHR30176">
    <property type="entry name" value="FERREDOXIN-TYPE PROTEIN NAPH"/>
    <property type="match status" value="1"/>
</dbReference>
<keyword evidence="2" id="KW-0004">4Fe-4S</keyword>
<comment type="caution">
    <text evidence="10">The sequence shown here is derived from an EMBL/GenBank/DDBJ whole genome shotgun (WGS) entry which is preliminary data.</text>
</comment>
<feature type="transmembrane region" description="Helical" evidence="8">
    <location>
        <begin position="124"/>
        <end position="144"/>
    </location>
</feature>